<dbReference type="NCBIfam" id="NF005919">
    <property type="entry name" value="PRK07920.1"/>
    <property type="match status" value="1"/>
</dbReference>
<protein>
    <submittedName>
        <fullName evidence="7">Phosphatidylinositol mannoside acyltransferase</fullName>
    </submittedName>
</protein>
<keyword evidence="8" id="KW-1185">Reference proteome</keyword>
<keyword evidence="6 7" id="KW-0012">Acyltransferase</keyword>
<dbReference type="PANTHER" id="PTHR30606:SF10">
    <property type="entry name" value="PHOSPHATIDYLINOSITOL MANNOSIDE ACYLTRANSFERASE"/>
    <property type="match status" value="1"/>
</dbReference>
<organism evidence="7 8">
    <name type="scientific">Corynebacterium heidelbergense</name>
    <dbReference type="NCBI Taxonomy" id="2055947"/>
    <lineage>
        <taxon>Bacteria</taxon>
        <taxon>Bacillati</taxon>
        <taxon>Actinomycetota</taxon>
        <taxon>Actinomycetes</taxon>
        <taxon>Mycobacteriales</taxon>
        <taxon>Corynebacteriaceae</taxon>
        <taxon>Corynebacterium</taxon>
    </lineage>
</organism>
<keyword evidence="3" id="KW-0997">Cell inner membrane</keyword>
<evidence type="ECO:0000256" key="5">
    <source>
        <dbReference type="ARBA" id="ARBA00023136"/>
    </source>
</evidence>
<dbReference type="InterPro" id="IPR004960">
    <property type="entry name" value="LipA_acyltrans"/>
</dbReference>
<evidence type="ECO:0000313" key="7">
    <source>
        <dbReference type="EMBL" id="RAV32726.1"/>
    </source>
</evidence>
<comment type="subcellular location">
    <subcellularLocation>
        <location evidence="1">Cell inner membrane</location>
    </subcellularLocation>
</comment>
<dbReference type="PANTHER" id="PTHR30606">
    <property type="entry name" value="LIPID A BIOSYNTHESIS LAUROYL ACYLTRANSFERASE"/>
    <property type="match status" value="1"/>
</dbReference>
<dbReference type="GO" id="GO:0009247">
    <property type="term" value="P:glycolipid biosynthetic process"/>
    <property type="evidence" value="ECO:0007669"/>
    <property type="project" value="UniProtKB-ARBA"/>
</dbReference>
<reference evidence="7 8" key="1">
    <citation type="journal article" date="2018" name="Syst. Appl. Microbiol.">
        <title>Corynebacterium heidelbergense sp. nov., isolated from the preen glands of Egyptian geese (Alopochen aegyptiacus).</title>
        <authorList>
            <person name="Braun M.S."/>
            <person name="Wang E."/>
            <person name="Zimmermann S."/>
            <person name="Wink M."/>
        </authorList>
    </citation>
    <scope>NUCLEOTIDE SEQUENCE [LARGE SCALE GENOMIC DNA]</scope>
    <source>
        <strain evidence="7 8">647</strain>
    </source>
</reference>
<dbReference type="Proteomes" id="UP000251577">
    <property type="component" value="Unassembled WGS sequence"/>
</dbReference>
<dbReference type="AlphaFoldDB" id="A0A364V830"/>
<evidence type="ECO:0000256" key="6">
    <source>
        <dbReference type="ARBA" id="ARBA00023315"/>
    </source>
</evidence>
<comment type="caution">
    <text evidence="7">The sequence shown here is derived from an EMBL/GenBank/DDBJ whole genome shotgun (WGS) entry which is preliminary data.</text>
</comment>
<keyword evidence="4 7" id="KW-0808">Transferase</keyword>
<dbReference type="GO" id="GO:0016746">
    <property type="term" value="F:acyltransferase activity"/>
    <property type="evidence" value="ECO:0007669"/>
    <property type="project" value="UniProtKB-KW"/>
</dbReference>
<dbReference type="EMBL" id="QHCV01000012">
    <property type="protein sequence ID" value="RAV32726.1"/>
    <property type="molecule type" value="Genomic_DNA"/>
</dbReference>
<sequence length="317" mass="34400">MTRADLSAAGYRAGWALTARLPQSVARILFDALADLASKRGKGPEQLRRNLARVVGPENVTRDLVRRAMRSYLRYWREAFQLPTLVQRSDLGERLSTCIDETSVRRLERSISSGRGVILALPHTGNWDMAGVYLVHAFGTFATVAERLRPESLFEAFVNYRESLGFEVLALSGGEQPPMQRLEEVLRSGGTVCLLGERDLTGRGVLVDFFGEPAALPTGPARLALNCGAALHVVHIAFEGSAWRMLVGEEIDVAGLASASGSSREAVAAVTQAVADGFAANIARWPEDWHMLQKVWLADVSDSARTRVAEGEQGAGA</sequence>
<name>A0A364V830_9CORY</name>
<keyword evidence="5" id="KW-0472">Membrane</keyword>
<keyword evidence="2" id="KW-1003">Cell membrane</keyword>
<dbReference type="Pfam" id="PF03279">
    <property type="entry name" value="Lip_A_acyltrans"/>
    <property type="match status" value="1"/>
</dbReference>
<dbReference type="GO" id="GO:0005886">
    <property type="term" value="C:plasma membrane"/>
    <property type="evidence" value="ECO:0007669"/>
    <property type="project" value="UniProtKB-SubCell"/>
</dbReference>
<evidence type="ECO:0000313" key="8">
    <source>
        <dbReference type="Proteomes" id="UP000251577"/>
    </source>
</evidence>
<gene>
    <name evidence="7" type="ORF">DLJ54_02080</name>
</gene>
<accession>A0A364V830</accession>
<dbReference type="CDD" id="cd07984">
    <property type="entry name" value="LPLAT_LABLAT-like"/>
    <property type="match status" value="1"/>
</dbReference>
<evidence type="ECO:0000256" key="3">
    <source>
        <dbReference type="ARBA" id="ARBA00022519"/>
    </source>
</evidence>
<evidence type="ECO:0000256" key="2">
    <source>
        <dbReference type="ARBA" id="ARBA00022475"/>
    </source>
</evidence>
<evidence type="ECO:0000256" key="1">
    <source>
        <dbReference type="ARBA" id="ARBA00004533"/>
    </source>
</evidence>
<proteinExistence type="predicted"/>
<evidence type="ECO:0000256" key="4">
    <source>
        <dbReference type="ARBA" id="ARBA00022679"/>
    </source>
</evidence>